<evidence type="ECO:0000313" key="1">
    <source>
        <dbReference type="EMBL" id="SFI04925.1"/>
    </source>
</evidence>
<dbReference type="Proteomes" id="UP000199040">
    <property type="component" value="Unassembled WGS sequence"/>
</dbReference>
<reference evidence="1 2" key="1">
    <citation type="submission" date="2016-10" db="EMBL/GenBank/DDBJ databases">
        <authorList>
            <person name="de Groot N.N."/>
        </authorList>
    </citation>
    <scope>NUCLEOTIDE SEQUENCE [LARGE SCALE GENOMIC DNA]</scope>
    <source>
        <strain evidence="1 2">CGMCC 1.6848</strain>
    </source>
</reference>
<dbReference type="AlphaFoldDB" id="A0A1I3F0X8"/>
<dbReference type="InterPro" id="IPR042557">
    <property type="entry name" value="SCO4226"/>
</dbReference>
<dbReference type="STRING" id="442341.SAMN04487959_115115"/>
<evidence type="ECO:0000313" key="2">
    <source>
        <dbReference type="Proteomes" id="UP000199040"/>
    </source>
</evidence>
<organism evidence="1 2">
    <name type="scientific">Modicisalibacter xianhensis</name>
    <dbReference type="NCBI Taxonomy" id="442341"/>
    <lineage>
        <taxon>Bacteria</taxon>
        <taxon>Pseudomonadati</taxon>
        <taxon>Pseudomonadota</taxon>
        <taxon>Gammaproteobacteria</taxon>
        <taxon>Oceanospirillales</taxon>
        <taxon>Halomonadaceae</taxon>
        <taxon>Modicisalibacter</taxon>
    </lineage>
</organism>
<protein>
    <recommendedName>
        <fullName evidence="3">DUF4242 domain-containing protein</fullName>
    </recommendedName>
</protein>
<dbReference type="Pfam" id="PF14026">
    <property type="entry name" value="SCO4226-like"/>
    <property type="match status" value="1"/>
</dbReference>
<dbReference type="EMBL" id="FOPY01000015">
    <property type="protein sequence ID" value="SFI04925.1"/>
    <property type="molecule type" value="Genomic_DNA"/>
</dbReference>
<gene>
    <name evidence="1" type="ORF">SAMN04487959_115115</name>
</gene>
<dbReference type="InterPro" id="IPR025336">
    <property type="entry name" value="SCO4226-like"/>
</dbReference>
<name>A0A1I3F0X8_9GAMM</name>
<accession>A0A1I3F0X8</accession>
<proteinExistence type="predicted"/>
<dbReference type="Gene3D" id="3.30.70.3090">
    <property type="entry name" value="ORF SCO4226, nickel-binding ferredoxin-like monomer"/>
    <property type="match status" value="1"/>
</dbReference>
<dbReference type="RefSeq" id="WP_177223452.1">
    <property type="nucleotide sequence ID" value="NZ_FOPY01000015.1"/>
</dbReference>
<evidence type="ECO:0008006" key="3">
    <source>
        <dbReference type="Google" id="ProtNLM"/>
    </source>
</evidence>
<keyword evidence="2" id="KW-1185">Reference proteome</keyword>
<sequence length="178" mass="19843">MIDLFLERTFAAPFTVEVIASLTHEALPCFALHRVAWRGSLLSRDGCRLVCRFQAPDVESCRIALRQAKADASRLWPGTVHEAPGETAEGPANANVLVERSFAQAVELARIQALEDAGVGCLSDYRVRFVRTFFSCDARRMLCLYRAGDAESVRQAQRQIGMPMDRVWAFQTILPPTT</sequence>